<name>A0ABS0GZX5_9ACTN</name>
<dbReference type="InterPro" id="IPR036514">
    <property type="entry name" value="SGNH_hydro_sf"/>
</dbReference>
<accession>A0ABS0GZX5</accession>
<proteinExistence type="predicted"/>
<dbReference type="Pfam" id="PF13472">
    <property type="entry name" value="Lipase_GDSL_2"/>
    <property type="match status" value="1"/>
</dbReference>
<dbReference type="PANTHER" id="PTHR43784:SF2">
    <property type="entry name" value="GDSL-LIKE LIPASE_ACYLHYDROLASE, PUTATIVE (AFU_ORTHOLOGUE AFUA_2G00820)-RELATED"/>
    <property type="match status" value="1"/>
</dbReference>
<keyword evidence="2" id="KW-0378">Hydrolase</keyword>
<dbReference type="CDD" id="cd01830">
    <property type="entry name" value="XynE_like"/>
    <property type="match status" value="1"/>
</dbReference>
<keyword evidence="3" id="KW-1185">Reference proteome</keyword>
<dbReference type="InterPro" id="IPR013830">
    <property type="entry name" value="SGNH_hydro"/>
</dbReference>
<evidence type="ECO:0000313" key="3">
    <source>
        <dbReference type="Proteomes" id="UP000638560"/>
    </source>
</evidence>
<feature type="domain" description="SGNH hydrolase-type esterase" evidence="1">
    <location>
        <begin position="236"/>
        <end position="429"/>
    </location>
</feature>
<dbReference type="Gene3D" id="3.40.50.1110">
    <property type="entry name" value="SGNH hydrolase"/>
    <property type="match status" value="1"/>
</dbReference>
<dbReference type="InterPro" id="IPR053140">
    <property type="entry name" value="GDSL_Rv0518-like"/>
</dbReference>
<dbReference type="Proteomes" id="UP000638560">
    <property type="component" value="Unassembled WGS sequence"/>
</dbReference>
<dbReference type="SUPFAM" id="SSF52266">
    <property type="entry name" value="SGNH hydrolase"/>
    <property type="match status" value="1"/>
</dbReference>
<dbReference type="EMBL" id="JADPUN010000198">
    <property type="protein sequence ID" value="MBF9131513.1"/>
    <property type="molecule type" value="Genomic_DNA"/>
</dbReference>
<evidence type="ECO:0000259" key="1">
    <source>
        <dbReference type="Pfam" id="PF13472"/>
    </source>
</evidence>
<protein>
    <submittedName>
        <fullName evidence="2">SGNH/GDSL hydrolase family protein</fullName>
    </submittedName>
</protein>
<reference evidence="2 3" key="1">
    <citation type="submission" date="2020-11" db="EMBL/GenBank/DDBJ databases">
        <title>A novel isolate from a Black sea contaminated sediment with potential to produce alkanes: Plantactinospora alkalitolerans sp. nov.</title>
        <authorList>
            <person name="Carro L."/>
            <person name="Veyisoglu A."/>
            <person name="Guven K."/>
            <person name="Schumann P."/>
            <person name="Klenk H.-P."/>
            <person name="Sahin N."/>
        </authorList>
    </citation>
    <scope>NUCLEOTIDE SEQUENCE [LARGE SCALE GENOMIC DNA]</scope>
    <source>
        <strain evidence="2 3">S1510</strain>
    </source>
</reference>
<comment type="caution">
    <text evidence="2">The sequence shown here is derived from an EMBL/GenBank/DDBJ whole genome shotgun (WGS) entry which is preliminary data.</text>
</comment>
<sequence>MSGRRSLLTLAAVGMLTLAAVVGSAGFASLRYGPQGSVEPGTVPVGSGGRWVASWTSMPQLTEPHNMPPAPFTQQNLVLADSTLRQTVRVSVGGQRIRLRLSNAFGGAPLPVTGVSVALPVQGRAGVSAIRPGTSRPATFSGRSSVVIPVGAQMVSDPITFSVAARTNLTVTLYLAQGQASNNVTSHPGSRTTSHLLAGNHLTEATLPGATPVDHWYFLSGLEVSASHAVSAVVMLGDSLTDGRGSTTNGNDRWPDQLLDRLQAQRGPSTNIAVLNQAAGGNRVLNDGLGPNALARLDRDVLAQSGVRWLAVFEGVNDIGTAGATEAAQKAVTDDLITAYDQIITRTHAQGIKVYGATLTPFGGNGYDDPQGTREASRQAVNEWIRTSGRFDAVLDFDRAVRDPGNPRQLLPAADTGDHLHLNPAGYRLLADAVPVRLFRP</sequence>
<organism evidence="2 3">
    <name type="scientific">Plantactinospora alkalitolerans</name>
    <dbReference type="NCBI Taxonomy" id="2789879"/>
    <lineage>
        <taxon>Bacteria</taxon>
        <taxon>Bacillati</taxon>
        <taxon>Actinomycetota</taxon>
        <taxon>Actinomycetes</taxon>
        <taxon>Micromonosporales</taxon>
        <taxon>Micromonosporaceae</taxon>
        <taxon>Plantactinospora</taxon>
    </lineage>
</organism>
<dbReference type="GO" id="GO:0016787">
    <property type="term" value="F:hydrolase activity"/>
    <property type="evidence" value="ECO:0007669"/>
    <property type="project" value="UniProtKB-KW"/>
</dbReference>
<evidence type="ECO:0000313" key="2">
    <source>
        <dbReference type="EMBL" id="MBF9131513.1"/>
    </source>
</evidence>
<gene>
    <name evidence="2" type="ORF">I0C86_21480</name>
</gene>
<dbReference type="PANTHER" id="PTHR43784">
    <property type="entry name" value="GDSL-LIKE LIPASE/ACYLHYDROLASE, PUTATIVE (AFU_ORTHOLOGUE AFUA_2G00820)-RELATED"/>
    <property type="match status" value="1"/>
</dbReference>